<keyword evidence="3" id="KW-1185">Reference proteome</keyword>
<dbReference type="SUPFAM" id="SSF55486">
    <property type="entry name" value="Metalloproteases ('zincins'), catalytic domain"/>
    <property type="match status" value="1"/>
</dbReference>
<comment type="caution">
    <text evidence="2">The sequence shown here is derived from an EMBL/GenBank/DDBJ whole genome shotgun (WGS) entry which is preliminary data.</text>
</comment>
<name>A0ABD3MGH7_9STRA</name>
<organism evidence="2 3">
    <name type="scientific">Discostella pseudostelligera</name>
    <dbReference type="NCBI Taxonomy" id="259834"/>
    <lineage>
        <taxon>Eukaryota</taxon>
        <taxon>Sar</taxon>
        <taxon>Stramenopiles</taxon>
        <taxon>Ochrophyta</taxon>
        <taxon>Bacillariophyta</taxon>
        <taxon>Coscinodiscophyceae</taxon>
        <taxon>Thalassiosirophycidae</taxon>
        <taxon>Stephanodiscales</taxon>
        <taxon>Stephanodiscaceae</taxon>
        <taxon>Discostella</taxon>
    </lineage>
</organism>
<proteinExistence type="predicted"/>
<feature type="region of interest" description="Disordered" evidence="1">
    <location>
        <begin position="1"/>
        <end position="20"/>
    </location>
</feature>
<sequence length="355" mass="40464">MTTMTTLSADPLRQPSPHLLPTLEEPTISRSISQSSCDCEGVSFESLNATELIDNSTRQYNVVRLACGVTVHVGENVLESYPGILDVLNYDILGCVSVLPGSTHKLVRRTKIWINHSYAYGPLSNPTRVWHSTAHHYPGWLLCVRDKSEKANSIEIYNAGEYQRMRLHYNGHGLLLHELCHIIHQQVLPGGLDNAMVIEFHKVAKESGKYSKVLRRDWALKQVDTDMAYCLVNHKEFFSEISVAYLADCYYGVEKEGTTVMAKCSPPFISIDVIERIQQQAEDSMWKSCTNACGVTSKSNHPVMLVPHCSKFFPFTKDQLRRYDPRVFNCFVKLWEFIESWEDAEGKGCDWCDWF</sequence>
<dbReference type="Proteomes" id="UP001530293">
    <property type="component" value="Unassembled WGS sequence"/>
</dbReference>
<evidence type="ECO:0008006" key="4">
    <source>
        <dbReference type="Google" id="ProtNLM"/>
    </source>
</evidence>
<evidence type="ECO:0000313" key="3">
    <source>
        <dbReference type="Proteomes" id="UP001530293"/>
    </source>
</evidence>
<dbReference type="AlphaFoldDB" id="A0ABD3MGH7"/>
<dbReference type="EMBL" id="JALLBG020000131">
    <property type="protein sequence ID" value="KAL3762672.1"/>
    <property type="molecule type" value="Genomic_DNA"/>
</dbReference>
<gene>
    <name evidence="2" type="ORF">ACHAWU_001617</name>
</gene>
<evidence type="ECO:0000313" key="2">
    <source>
        <dbReference type="EMBL" id="KAL3762672.1"/>
    </source>
</evidence>
<accession>A0ABD3MGH7</accession>
<protein>
    <recommendedName>
        <fullName evidence="4">SprT-like domain-containing protein</fullName>
    </recommendedName>
</protein>
<reference evidence="2 3" key="1">
    <citation type="submission" date="2024-10" db="EMBL/GenBank/DDBJ databases">
        <title>Updated reference genomes for cyclostephanoid diatoms.</title>
        <authorList>
            <person name="Roberts W.R."/>
            <person name="Alverson A.J."/>
        </authorList>
    </citation>
    <scope>NUCLEOTIDE SEQUENCE [LARGE SCALE GENOMIC DNA]</scope>
    <source>
        <strain evidence="2 3">AJA232-27</strain>
    </source>
</reference>
<evidence type="ECO:0000256" key="1">
    <source>
        <dbReference type="SAM" id="MobiDB-lite"/>
    </source>
</evidence>